<keyword evidence="3" id="KW-1185">Reference proteome</keyword>
<evidence type="ECO:0008006" key="4">
    <source>
        <dbReference type="Google" id="ProtNLM"/>
    </source>
</evidence>
<evidence type="ECO:0000313" key="3">
    <source>
        <dbReference type="Proteomes" id="UP000275401"/>
    </source>
</evidence>
<name>A0A3M8VTW7_9ACTN</name>
<protein>
    <recommendedName>
        <fullName evidence="4">DUF4145 domain-containing protein</fullName>
    </recommendedName>
</protein>
<gene>
    <name evidence="2" type="ORF">EEJ42_22665</name>
</gene>
<organism evidence="2 3">
    <name type="scientific">Streptomyces botrytidirepellens</name>
    <dbReference type="NCBI Taxonomy" id="2486417"/>
    <lineage>
        <taxon>Bacteria</taxon>
        <taxon>Bacillati</taxon>
        <taxon>Actinomycetota</taxon>
        <taxon>Actinomycetes</taxon>
        <taxon>Kitasatosporales</taxon>
        <taxon>Streptomycetaceae</taxon>
        <taxon>Streptomyces</taxon>
    </lineage>
</organism>
<feature type="region of interest" description="Disordered" evidence="1">
    <location>
        <begin position="59"/>
        <end position="142"/>
    </location>
</feature>
<accession>A0A3M8VTW7</accession>
<dbReference type="RefSeq" id="WP_123102309.1">
    <property type="nucleotide sequence ID" value="NZ_RIBZ01000276.1"/>
</dbReference>
<dbReference type="Proteomes" id="UP000275401">
    <property type="component" value="Unassembled WGS sequence"/>
</dbReference>
<evidence type="ECO:0000313" key="2">
    <source>
        <dbReference type="EMBL" id="RNG21238.1"/>
    </source>
</evidence>
<comment type="caution">
    <text evidence="2">The sequence shown here is derived from an EMBL/GenBank/DDBJ whole genome shotgun (WGS) entry which is preliminary data.</text>
</comment>
<feature type="compositionally biased region" description="Pro residues" evidence="1">
    <location>
        <begin position="131"/>
        <end position="140"/>
    </location>
</feature>
<dbReference type="EMBL" id="RIBZ01000276">
    <property type="protein sequence ID" value="RNG21238.1"/>
    <property type="molecule type" value="Genomic_DNA"/>
</dbReference>
<reference evidence="2 3" key="1">
    <citation type="submission" date="2018-11" db="EMBL/GenBank/DDBJ databases">
        <title>The Potential of Streptomyces as Biocontrol Agents against the Tomato grey mould, Botrytis cinerea (Gray mold) Frontiers in Microbiology.</title>
        <authorList>
            <person name="Li D."/>
        </authorList>
    </citation>
    <scope>NUCLEOTIDE SEQUENCE [LARGE SCALE GENOMIC DNA]</scope>
    <source>
        <strain evidence="2 3">NEAU-LD23</strain>
    </source>
</reference>
<evidence type="ECO:0000256" key="1">
    <source>
        <dbReference type="SAM" id="MobiDB-lite"/>
    </source>
</evidence>
<dbReference type="AlphaFoldDB" id="A0A3M8VTW7"/>
<proteinExistence type="predicted"/>
<feature type="compositionally biased region" description="Low complexity" evidence="1">
    <location>
        <begin position="113"/>
        <end position="130"/>
    </location>
</feature>
<sequence>MEIAELVLKYIEALVWPAVTVGLVWGLRNHIRDAFARMTRLETPAGAIEFETQARQVLSQAEEAAIADSPGPYAPGVPTQRPQPWAPYPAPEPVEEGLGPSAREETPPPAQPQPSQAPQAPQAPQESSPPTAGPWAPPPYAQTNAVEAAPPLWREQLREARTLADASPVGAIITAWSALQSVPKGVVPPHTAELLDQLRSLRNLAMHRPDAVTPEAARSFIESCLLVAQRVQQSR</sequence>